<organism evidence="1 2">
    <name type="scientific">Fusarium xylarioides</name>
    <dbReference type="NCBI Taxonomy" id="221167"/>
    <lineage>
        <taxon>Eukaryota</taxon>
        <taxon>Fungi</taxon>
        <taxon>Dikarya</taxon>
        <taxon>Ascomycota</taxon>
        <taxon>Pezizomycotina</taxon>
        <taxon>Sordariomycetes</taxon>
        <taxon>Hypocreomycetidae</taxon>
        <taxon>Hypocreales</taxon>
        <taxon>Nectriaceae</taxon>
        <taxon>Fusarium</taxon>
        <taxon>Fusarium fujikuroi species complex</taxon>
    </lineage>
</organism>
<evidence type="ECO:0000313" key="2">
    <source>
        <dbReference type="Proteomes" id="UP000750502"/>
    </source>
</evidence>
<name>A0A9P7I9H5_9HYPO</name>
<dbReference type="AlphaFoldDB" id="A0A9P7I9H5"/>
<dbReference type="Proteomes" id="UP000750502">
    <property type="component" value="Unassembled WGS sequence"/>
</dbReference>
<reference evidence="1" key="1">
    <citation type="journal article" date="2020" name="bioRxiv">
        <title>Historical genomics reveals the evolutionary mechanisms behind multiple outbreaks of the host-specific coffee wilt pathogen Fusarium xylarioides.</title>
        <authorList>
            <person name="Peck D."/>
            <person name="Nowell R.W."/>
            <person name="Flood J."/>
            <person name="Ryan M.J."/>
            <person name="Barraclough T.G."/>
        </authorList>
    </citation>
    <scope>NUCLEOTIDE SEQUENCE</scope>
    <source>
        <strain evidence="1">IMI 127659i</strain>
    </source>
</reference>
<keyword evidence="2" id="KW-1185">Reference proteome</keyword>
<dbReference type="SUPFAM" id="SSF48403">
    <property type="entry name" value="Ankyrin repeat"/>
    <property type="match status" value="1"/>
</dbReference>
<evidence type="ECO:0008006" key="3">
    <source>
        <dbReference type="Google" id="ProtNLM"/>
    </source>
</evidence>
<accession>A0A9P7I9H5</accession>
<dbReference type="InterPro" id="IPR036770">
    <property type="entry name" value="Ankyrin_rpt-contain_sf"/>
</dbReference>
<evidence type="ECO:0000313" key="1">
    <source>
        <dbReference type="EMBL" id="KAG5762583.1"/>
    </source>
</evidence>
<reference evidence="1" key="2">
    <citation type="submission" date="2020-10" db="EMBL/GenBank/DDBJ databases">
        <authorList>
            <person name="Peck L.D."/>
            <person name="Nowell R.W."/>
            <person name="Flood J."/>
            <person name="Ryan M.J."/>
            <person name="Barraclough T.G."/>
        </authorList>
    </citation>
    <scope>NUCLEOTIDE SEQUENCE</scope>
    <source>
        <strain evidence="1">IMI 127659i</strain>
    </source>
</reference>
<sequence>MASFVESYFLPVLIFFLEILVYLENLWYEANWSRWQASSTTTMDKLILCKEDEIWHAVIYGNNGDLRNILKDLTNNPEKVSDNGGVTVSPSNPSAVATSGKIEAGVLFRRPKTKLQKAVETDVEEQISYGSRRYDMAVKARLEAIADLLANSSQKLTKNQQQRAQEWSSGKVSILWMAIHQDHKSDMEYLLTERNQKLEMGNTFQQKTVLHKAVSESDGDLVRNILENSSLTSPETYINAGDFVNRTPLHDVVVYAFRRLSIPTSIELDNTLKVFGLLSEHGANINALDDLFMTPLHLLFSEALYWKNRLEGNREHSFLIPLLDSFLLAGAEVQTKDMEGM</sequence>
<comment type="caution">
    <text evidence="1">The sequence shown here is derived from an EMBL/GenBank/DDBJ whole genome shotgun (WGS) entry which is preliminary data.</text>
</comment>
<protein>
    <recommendedName>
        <fullName evidence="3">Ankyrin repeat protein</fullName>
    </recommendedName>
</protein>
<dbReference type="OrthoDB" id="426293at2759"/>
<proteinExistence type="predicted"/>
<dbReference type="EMBL" id="JADFTT010000364">
    <property type="protein sequence ID" value="KAG5762583.1"/>
    <property type="molecule type" value="Genomic_DNA"/>
</dbReference>
<dbReference type="Gene3D" id="1.25.40.20">
    <property type="entry name" value="Ankyrin repeat-containing domain"/>
    <property type="match status" value="1"/>
</dbReference>
<gene>
    <name evidence="1" type="ORF">H9Q72_009311</name>
</gene>